<name>A0ABR2TGY5_9ROSI</name>
<reference evidence="2 3" key="1">
    <citation type="journal article" date="2024" name="G3 (Bethesda)">
        <title>Genome assembly of Hibiscus sabdariffa L. provides insights into metabolisms of medicinal natural products.</title>
        <authorList>
            <person name="Kim T."/>
        </authorList>
    </citation>
    <scope>NUCLEOTIDE SEQUENCE [LARGE SCALE GENOMIC DNA]</scope>
    <source>
        <strain evidence="2">TK-2024</strain>
        <tissue evidence="2">Old leaves</tissue>
    </source>
</reference>
<dbReference type="InterPro" id="IPR038595">
    <property type="entry name" value="LOR_sf"/>
</dbReference>
<organism evidence="2 3">
    <name type="scientific">Hibiscus sabdariffa</name>
    <name type="common">roselle</name>
    <dbReference type="NCBI Taxonomy" id="183260"/>
    <lineage>
        <taxon>Eukaryota</taxon>
        <taxon>Viridiplantae</taxon>
        <taxon>Streptophyta</taxon>
        <taxon>Embryophyta</taxon>
        <taxon>Tracheophyta</taxon>
        <taxon>Spermatophyta</taxon>
        <taxon>Magnoliopsida</taxon>
        <taxon>eudicotyledons</taxon>
        <taxon>Gunneridae</taxon>
        <taxon>Pentapetalae</taxon>
        <taxon>rosids</taxon>
        <taxon>malvids</taxon>
        <taxon>Malvales</taxon>
        <taxon>Malvaceae</taxon>
        <taxon>Malvoideae</taxon>
        <taxon>Hibiscus</taxon>
    </lineage>
</organism>
<dbReference type="Proteomes" id="UP001396334">
    <property type="component" value="Unassembled WGS sequence"/>
</dbReference>
<evidence type="ECO:0000256" key="1">
    <source>
        <dbReference type="ARBA" id="ARBA00005437"/>
    </source>
</evidence>
<accession>A0ABR2TGY5</accession>
<dbReference type="InterPro" id="IPR007612">
    <property type="entry name" value="LOR"/>
</dbReference>
<dbReference type="PANTHER" id="PTHR31087">
    <property type="match status" value="1"/>
</dbReference>
<evidence type="ECO:0008006" key="4">
    <source>
        <dbReference type="Google" id="ProtNLM"/>
    </source>
</evidence>
<keyword evidence="3" id="KW-1185">Reference proteome</keyword>
<dbReference type="InterPro" id="IPR025659">
    <property type="entry name" value="Tubby-like_C"/>
</dbReference>
<dbReference type="EMBL" id="JBBPBN010000006">
    <property type="protein sequence ID" value="KAK9036560.1"/>
    <property type="molecule type" value="Genomic_DNA"/>
</dbReference>
<proteinExistence type="inferred from homology"/>
<evidence type="ECO:0000313" key="3">
    <source>
        <dbReference type="Proteomes" id="UP001396334"/>
    </source>
</evidence>
<protein>
    <recommendedName>
        <fullName evidence="4">Protein LURP-one-related 17</fullName>
    </recommendedName>
</protein>
<dbReference type="Pfam" id="PF04525">
    <property type="entry name" value="LOR"/>
    <property type="match status" value="1"/>
</dbReference>
<evidence type="ECO:0000313" key="2">
    <source>
        <dbReference type="EMBL" id="KAK9036560.1"/>
    </source>
</evidence>
<comment type="caution">
    <text evidence="2">The sequence shown here is derived from an EMBL/GenBank/DDBJ whole genome shotgun (WGS) entry which is preliminary data.</text>
</comment>
<comment type="similarity">
    <text evidence="1">Belongs to the LOR family.</text>
</comment>
<gene>
    <name evidence="2" type="ORF">V6N11_078556</name>
</gene>
<dbReference type="Gene3D" id="2.40.160.200">
    <property type="entry name" value="LURP1-related"/>
    <property type="match status" value="1"/>
</dbReference>
<dbReference type="PANTHER" id="PTHR31087:SF14">
    <property type="entry name" value="PROTEIN LURP-ONE-RELATED 17"/>
    <property type="match status" value="1"/>
</dbReference>
<sequence length="211" mass="23950">MFVFLKSLSRPAHEEEEHRGERSASTEPCTSLTVWRKSLLMSCNGFTVIDCHGDVVYRVDNYTGRPKELVLMDGSGRSILAMRRSKNIGLLDTWFVYGGEVDDHRTTSTKEPILYVKKCINILHGNPNVLVYVYRCRSSEKRYAYVIEGSYSHRSCRVFDETKRVVAEIKRKDAIIGGVSFGAEVFMLIVETGFDPGFAMALVLLLDQMFS</sequence>
<dbReference type="SUPFAM" id="SSF54518">
    <property type="entry name" value="Tubby C-terminal domain-like"/>
    <property type="match status" value="1"/>
</dbReference>